<dbReference type="Pfam" id="PF12937">
    <property type="entry name" value="F-box-like"/>
    <property type="match status" value="1"/>
</dbReference>
<feature type="domain" description="F-box" evidence="1">
    <location>
        <begin position="103"/>
        <end position="156"/>
    </location>
</feature>
<dbReference type="InParanoid" id="A0A0H2RFG2"/>
<evidence type="ECO:0000259" key="1">
    <source>
        <dbReference type="PROSITE" id="PS50181"/>
    </source>
</evidence>
<dbReference type="PROSITE" id="PS50181">
    <property type="entry name" value="FBOX"/>
    <property type="match status" value="1"/>
</dbReference>
<sequence>MTRFAKGVAAAKQVVCSLETAANLHYGEGELGFEFKHVDWESGLTLEKLNTSEIFDAKTMRELTSNHFQLQYIAKLTNALASSAAGLLARYERYLELYYAKLTKGFASLPDEVIGLIFEHAAYPKEEGPRYAIYLSQVSRRFRGIALSNKSLWSHLFFRYDTNLDGVEKCIDRCGNLGDAHIVIKNNAIIEIPSLKTFIRKCSRLAPRLRSISLFGSWGPAWDHFSSWNNSATERTLGGTLNQFLLNHSLTLPRLQELCLIQDSFNACSDQDDSAWSSGEDIVLNSWSAPNLHTLRCDQYIPPSFPFKTITFFSLKITFPDTDTVRSFSRALHNFLFRMPNLIEIILDLTNEEDSETFIGYKWDASKTDLPVLTSLSIRASDFPLPFNAEWVLYSFFGRFHMPNLEHLAIHFEWKQLSTYLSPLLLSRELPRFLHALTPDPAHQSLKHYSISLSHPPFKDDLSSQLREREKAIELVIPLDRIPFVTVLEVTTYGSVQFSLTDRPRHLGYAGVQVAQLRELHLTACQNMDEQGLRDAIQSLKSIGGGDMLERILVRNCDLLNDGIVEAVTGKRC</sequence>
<proteinExistence type="predicted"/>
<organism evidence="2 3">
    <name type="scientific">Schizopora paradoxa</name>
    <dbReference type="NCBI Taxonomy" id="27342"/>
    <lineage>
        <taxon>Eukaryota</taxon>
        <taxon>Fungi</taxon>
        <taxon>Dikarya</taxon>
        <taxon>Basidiomycota</taxon>
        <taxon>Agaricomycotina</taxon>
        <taxon>Agaricomycetes</taxon>
        <taxon>Hymenochaetales</taxon>
        <taxon>Schizoporaceae</taxon>
        <taxon>Schizopora</taxon>
    </lineage>
</organism>
<evidence type="ECO:0000313" key="3">
    <source>
        <dbReference type="Proteomes" id="UP000053477"/>
    </source>
</evidence>
<dbReference type="SUPFAM" id="SSF81383">
    <property type="entry name" value="F-box domain"/>
    <property type="match status" value="1"/>
</dbReference>
<gene>
    <name evidence="2" type="ORF">SCHPADRAFT_893977</name>
</gene>
<dbReference type="Gene3D" id="1.20.1280.50">
    <property type="match status" value="1"/>
</dbReference>
<dbReference type="InterPro" id="IPR036047">
    <property type="entry name" value="F-box-like_dom_sf"/>
</dbReference>
<name>A0A0H2RFG2_9AGAM</name>
<dbReference type="Proteomes" id="UP000053477">
    <property type="component" value="Unassembled WGS sequence"/>
</dbReference>
<dbReference type="EMBL" id="KQ086097">
    <property type="protein sequence ID" value="KLO08288.1"/>
    <property type="molecule type" value="Genomic_DNA"/>
</dbReference>
<keyword evidence="3" id="KW-1185">Reference proteome</keyword>
<dbReference type="AlphaFoldDB" id="A0A0H2RFG2"/>
<protein>
    <recommendedName>
        <fullName evidence="1">F-box domain-containing protein</fullName>
    </recommendedName>
</protein>
<dbReference type="InterPro" id="IPR001810">
    <property type="entry name" value="F-box_dom"/>
</dbReference>
<accession>A0A0H2RFG2</accession>
<evidence type="ECO:0000313" key="2">
    <source>
        <dbReference type="EMBL" id="KLO08288.1"/>
    </source>
</evidence>
<dbReference type="OrthoDB" id="3226575at2759"/>
<reference evidence="2 3" key="1">
    <citation type="submission" date="2015-04" db="EMBL/GenBank/DDBJ databases">
        <title>Complete genome sequence of Schizopora paradoxa KUC8140, a cosmopolitan wood degrader in East Asia.</title>
        <authorList>
            <consortium name="DOE Joint Genome Institute"/>
            <person name="Min B."/>
            <person name="Park H."/>
            <person name="Jang Y."/>
            <person name="Kim J.-J."/>
            <person name="Kim K.H."/>
            <person name="Pangilinan J."/>
            <person name="Lipzen A."/>
            <person name="Riley R."/>
            <person name="Grigoriev I.V."/>
            <person name="Spatafora J.W."/>
            <person name="Choi I.-G."/>
        </authorList>
    </citation>
    <scope>NUCLEOTIDE SEQUENCE [LARGE SCALE GENOMIC DNA]</scope>
    <source>
        <strain evidence="2 3">KUC8140</strain>
    </source>
</reference>